<organism evidence="2 3">
    <name type="scientific">Citrus x changshan-huyou</name>
    <dbReference type="NCBI Taxonomy" id="2935761"/>
    <lineage>
        <taxon>Eukaryota</taxon>
        <taxon>Viridiplantae</taxon>
        <taxon>Streptophyta</taxon>
        <taxon>Embryophyta</taxon>
        <taxon>Tracheophyta</taxon>
        <taxon>Spermatophyta</taxon>
        <taxon>Magnoliopsida</taxon>
        <taxon>eudicotyledons</taxon>
        <taxon>Gunneridae</taxon>
        <taxon>Pentapetalae</taxon>
        <taxon>rosids</taxon>
        <taxon>malvids</taxon>
        <taxon>Sapindales</taxon>
        <taxon>Rutaceae</taxon>
        <taxon>Aurantioideae</taxon>
        <taxon>Citrus</taxon>
    </lineage>
</organism>
<dbReference type="Proteomes" id="UP001428341">
    <property type="component" value="Unassembled WGS sequence"/>
</dbReference>
<protein>
    <submittedName>
        <fullName evidence="2">Uncharacterized protein</fullName>
    </submittedName>
</protein>
<evidence type="ECO:0000256" key="1">
    <source>
        <dbReference type="SAM" id="MobiDB-lite"/>
    </source>
</evidence>
<reference evidence="2 3" key="1">
    <citation type="submission" date="2024-05" db="EMBL/GenBank/DDBJ databases">
        <title>Haplotype-resolved chromosome-level genome assembly of Huyou (Citrus changshanensis).</title>
        <authorList>
            <person name="Miao C."/>
            <person name="Chen W."/>
            <person name="Wu Y."/>
            <person name="Wang L."/>
            <person name="Zhao S."/>
            <person name="Grierson D."/>
            <person name="Xu C."/>
            <person name="Chen K."/>
        </authorList>
    </citation>
    <scope>NUCLEOTIDE SEQUENCE [LARGE SCALE GENOMIC DNA]</scope>
    <source>
        <strain evidence="2">01-14</strain>
        <tissue evidence="2">Leaf</tissue>
    </source>
</reference>
<feature type="region of interest" description="Disordered" evidence="1">
    <location>
        <begin position="244"/>
        <end position="263"/>
    </location>
</feature>
<feature type="compositionally biased region" description="Acidic residues" evidence="1">
    <location>
        <begin position="245"/>
        <end position="263"/>
    </location>
</feature>
<evidence type="ECO:0000313" key="3">
    <source>
        <dbReference type="Proteomes" id="UP001428341"/>
    </source>
</evidence>
<accession>A0AAP0LN22</accession>
<dbReference type="EMBL" id="JBCGBO010000024">
    <property type="protein sequence ID" value="KAK9180839.1"/>
    <property type="molecule type" value="Genomic_DNA"/>
</dbReference>
<sequence>MADENKTNLPSASVDAIPKDTLADESVKVEKWGTTEVLPFQATARAPNRSGALKMVSDMLESRGVKFADLKTEKNASVSMTFKVTDGGATEIVDADQHQPPPNYEREIQKVIRFLNATMVTEFPGGDNKEMVVKVVNLPPEIEKKDVATTVENRMLVIELNTVQPVLEEYGKIKKFAELPVDATGSAISSLMEGQTLTVTIALEKPKPEEKPKSSSKIWRFAKGALTKAVPACLVMCGKVVLDETNNDEPNAEPEAEPNAEQE</sequence>
<gene>
    <name evidence="2" type="ORF">WN944_023974</name>
</gene>
<comment type="caution">
    <text evidence="2">The sequence shown here is derived from an EMBL/GenBank/DDBJ whole genome shotgun (WGS) entry which is preliminary data.</text>
</comment>
<proteinExistence type="predicted"/>
<evidence type="ECO:0000313" key="2">
    <source>
        <dbReference type="EMBL" id="KAK9180839.1"/>
    </source>
</evidence>
<keyword evidence="3" id="KW-1185">Reference proteome</keyword>
<dbReference type="AlphaFoldDB" id="A0AAP0LN22"/>
<name>A0AAP0LN22_9ROSI</name>